<comment type="caution">
    <text evidence="2">The sequence shown here is derived from an EMBL/GenBank/DDBJ whole genome shotgun (WGS) entry which is preliminary data.</text>
</comment>
<evidence type="ECO:0000256" key="1">
    <source>
        <dbReference type="SAM" id="Phobius"/>
    </source>
</evidence>
<dbReference type="EMBL" id="JACEOL010000062">
    <property type="protein sequence ID" value="MBA4603597.1"/>
    <property type="molecule type" value="Genomic_DNA"/>
</dbReference>
<proteinExistence type="predicted"/>
<evidence type="ECO:0000313" key="2">
    <source>
        <dbReference type="EMBL" id="MBA4603597.1"/>
    </source>
</evidence>
<dbReference type="RefSeq" id="WP_181742071.1">
    <property type="nucleotide sequence ID" value="NZ_JACEOL010000062.1"/>
</dbReference>
<keyword evidence="3" id="KW-1185">Reference proteome</keyword>
<evidence type="ECO:0000313" key="3">
    <source>
        <dbReference type="Proteomes" id="UP000538292"/>
    </source>
</evidence>
<feature type="transmembrane region" description="Helical" evidence="1">
    <location>
        <begin position="20"/>
        <end position="40"/>
    </location>
</feature>
<accession>A0A7W1XUM8</accession>
<sequence>MRPTSFSKVAIDMYTEQMKWTLWFMVFILVAQIAHIILVISPLNIESTLRNFLPFLYGSAKIYMLIIGIFSYGFLTFYVTQGVTRRDYFIGSSLAAIGLSITIIIIGVILTGLQFMILDRIIDYPMTSPLFDNHGFLQPVYYNMNIFIFYLIGYLIGIGYYRFGWIIGFAFVAFAILSIILTETLLKSQPAIAFTGLLALTATILIFIRQITKRMAVKV</sequence>
<feature type="transmembrane region" description="Helical" evidence="1">
    <location>
        <begin position="136"/>
        <end position="156"/>
    </location>
</feature>
<keyword evidence="1" id="KW-1133">Transmembrane helix</keyword>
<dbReference type="Proteomes" id="UP000538292">
    <property type="component" value="Unassembled WGS sequence"/>
</dbReference>
<dbReference type="AlphaFoldDB" id="A0A7W1XUM8"/>
<organism evidence="2 3">
    <name type="scientific">Thermoactinomyces mirandus</name>
    <dbReference type="NCBI Taxonomy" id="2756294"/>
    <lineage>
        <taxon>Bacteria</taxon>
        <taxon>Bacillati</taxon>
        <taxon>Bacillota</taxon>
        <taxon>Bacilli</taxon>
        <taxon>Bacillales</taxon>
        <taxon>Thermoactinomycetaceae</taxon>
        <taxon>Thermoactinomyces</taxon>
    </lineage>
</organism>
<protein>
    <submittedName>
        <fullName evidence="2">Uncharacterized protein</fullName>
    </submittedName>
</protein>
<feature type="transmembrane region" description="Helical" evidence="1">
    <location>
        <begin position="92"/>
        <end position="116"/>
    </location>
</feature>
<feature type="transmembrane region" description="Helical" evidence="1">
    <location>
        <begin position="188"/>
        <end position="208"/>
    </location>
</feature>
<name>A0A7W1XUM8_9BACL</name>
<gene>
    <name evidence="2" type="ORF">H2C83_15100</name>
</gene>
<reference evidence="2 3" key="1">
    <citation type="submission" date="2020-07" db="EMBL/GenBank/DDBJ databases">
        <title>Thermoactinomyces phylogeny.</title>
        <authorList>
            <person name="Dunlap C."/>
        </authorList>
    </citation>
    <scope>NUCLEOTIDE SEQUENCE [LARGE SCALE GENOMIC DNA]</scope>
    <source>
        <strain evidence="2 3">AMNI-1</strain>
    </source>
</reference>
<feature type="transmembrane region" description="Helical" evidence="1">
    <location>
        <begin position="60"/>
        <end position="80"/>
    </location>
</feature>
<keyword evidence="1" id="KW-0812">Transmembrane</keyword>
<feature type="transmembrane region" description="Helical" evidence="1">
    <location>
        <begin position="163"/>
        <end position="182"/>
    </location>
</feature>
<keyword evidence="1" id="KW-0472">Membrane</keyword>